<evidence type="ECO:0000256" key="5">
    <source>
        <dbReference type="ARBA" id="ARBA00023180"/>
    </source>
</evidence>
<dbReference type="AlphaFoldDB" id="A0A9Q0CRF1"/>
<dbReference type="InterPro" id="IPR049625">
    <property type="entry name" value="Glyco_transf_61_cat"/>
</dbReference>
<dbReference type="Pfam" id="PF04577">
    <property type="entry name" value="Glyco_transf_61"/>
    <property type="match status" value="1"/>
</dbReference>
<keyword evidence="5" id="KW-0325">Glycoprotein</keyword>
<evidence type="ECO:0000313" key="8">
    <source>
        <dbReference type="EMBL" id="KAJ1698770.1"/>
    </source>
</evidence>
<keyword evidence="4" id="KW-0808">Transferase</keyword>
<dbReference type="OrthoDB" id="529273at2759"/>
<comment type="pathway">
    <text evidence="2">Glycan metabolism.</text>
</comment>
<accession>A0A9Q0CRF1</accession>
<feature type="transmembrane region" description="Helical" evidence="6">
    <location>
        <begin position="12"/>
        <end position="33"/>
    </location>
</feature>
<evidence type="ECO:0000256" key="2">
    <source>
        <dbReference type="ARBA" id="ARBA00004881"/>
    </source>
</evidence>
<keyword evidence="6" id="KW-0812">Transmembrane</keyword>
<evidence type="ECO:0000313" key="9">
    <source>
        <dbReference type="Proteomes" id="UP001151287"/>
    </source>
</evidence>
<reference evidence="8" key="1">
    <citation type="journal article" date="2022" name="Cell">
        <title>Repeat-based holocentromeres influence genome architecture and karyotype evolution.</title>
        <authorList>
            <person name="Hofstatter P.G."/>
            <person name="Thangavel G."/>
            <person name="Lux T."/>
            <person name="Neumann P."/>
            <person name="Vondrak T."/>
            <person name="Novak P."/>
            <person name="Zhang M."/>
            <person name="Costa L."/>
            <person name="Castellani M."/>
            <person name="Scott A."/>
            <person name="Toegelov H."/>
            <person name="Fuchs J."/>
            <person name="Mata-Sucre Y."/>
            <person name="Dias Y."/>
            <person name="Vanzela A.L.L."/>
            <person name="Huettel B."/>
            <person name="Almeida C.C.S."/>
            <person name="Simkova H."/>
            <person name="Souza G."/>
            <person name="Pedrosa-Harand A."/>
            <person name="Macas J."/>
            <person name="Mayer K.F.X."/>
            <person name="Houben A."/>
            <person name="Marques A."/>
        </authorList>
    </citation>
    <scope>NUCLEOTIDE SEQUENCE</scope>
    <source>
        <strain evidence="8">RhyBre1mFocal</strain>
    </source>
</reference>
<dbReference type="EMBL" id="JAMQYH010000002">
    <property type="protein sequence ID" value="KAJ1698770.1"/>
    <property type="molecule type" value="Genomic_DNA"/>
</dbReference>
<dbReference type="Proteomes" id="UP001151287">
    <property type="component" value="Unassembled WGS sequence"/>
</dbReference>
<comment type="subcellular location">
    <subcellularLocation>
        <location evidence="1">Golgi apparatus membrane</location>
        <topology evidence="1">Single-pass type II membrane protein</topology>
    </subcellularLocation>
</comment>
<name>A0A9Q0CRF1_9POAL</name>
<gene>
    <name evidence="8" type="ORF">LUZ63_007282</name>
</gene>
<keyword evidence="3" id="KW-0328">Glycosyltransferase</keyword>
<keyword evidence="6" id="KW-0472">Membrane</keyword>
<protein>
    <recommendedName>
        <fullName evidence="7">Glycosyltransferase 61 catalytic domain-containing protein</fullName>
    </recommendedName>
</protein>
<dbReference type="PANTHER" id="PTHR20961:SF5">
    <property type="entry name" value="GLYCOSYLTRANSFERASE-RELATED"/>
    <property type="match status" value="1"/>
</dbReference>
<sequence length="484" mass="54727">MGYQFKWARSVGEIISTGPLTAFFLVSLVYFYFSASPVSISGHHKSVFLAGGLNGQTAGVQGDDHIISENIGEEHMKNESSKVPPVLSCNFEDFRSDVCEIYSNVRIIGNSSSIFFTPDQTMDLEENKTWTIKPYTRKYDNYAVANVRAVTINPLYTSTEAPKCNKFHYITAIVFSKGSYSGKNFFHDFSDVLVPLFITARQFEGEVQILMADLQPVWIEKYRKYFNQISNYEITDFNKENQVHCYPRAIVGLYSHGDFTVDPLRTPNNYSMVDFAKLMRRAYSLERDLAINLVGDSKTKPRLLIIARNQTRKLINVGEVVALGEELGFEVAVNESSMHTNVGEFARMVNSFDVILGVHGAGLSNEVFLPTNAVVIQIVPLGNLHWISFNYFGLGATNMMLKYVQYCISEEESTLTDLYPRDHAVFRDPGSFHSQGWGAMGKIYLSQQNVKLNITRFKPVLTRALELLGDKNYVTWPDLSFCDN</sequence>
<evidence type="ECO:0000259" key="7">
    <source>
        <dbReference type="Pfam" id="PF04577"/>
    </source>
</evidence>
<dbReference type="PANTHER" id="PTHR20961">
    <property type="entry name" value="GLYCOSYLTRANSFERASE"/>
    <property type="match status" value="1"/>
</dbReference>
<evidence type="ECO:0000256" key="1">
    <source>
        <dbReference type="ARBA" id="ARBA00004323"/>
    </source>
</evidence>
<dbReference type="GO" id="GO:0016763">
    <property type="term" value="F:pentosyltransferase activity"/>
    <property type="evidence" value="ECO:0007669"/>
    <property type="project" value="UniProtKB-ARBA"/>
</dbReference>
<keyword evidence="9" id="KW-1185">Reference proteome</keyword>
<comment type="caution">
    <text evidence="8">The sequence shown here is derived from an EMBL/GenBank/DDBJ whole genome shotgun (WGS) entry which is preliminary data.</text>
</comment>
<dbReference type="InterPro" id="IPR007657">
    <property type="entry name" value="Glycosyltransferase_61"/>
</dbReference>
<feature type="domain" description="Glycosyltransferase 61 catalytic" evidence="7">
    <location>
        <begin position="185"/>
        <end position="376"/>
    </location>
</feature>
<keyword evidence="6" id="KW-1133">Transmembrane helix</keyword>
<proteinExistence type="predicted"/>
<dbReference type="GO" id="GO:0000139">
    <property type="term" value="C:Golgi membrane"/>
    <property type="evidence" value="ECO:0007669"/>
    <property type="project" value="UniProtKB-SubCell"/>
</dbReference>
<evidence type="ECO:0000256" key="3">
    <source>
        <dbReference type="ARBA" id="ARBA00022676"/>
    </source>
</evidence>
<organism evidence="8 9">
    <name type="scientific">Rhynchospora breviuscula</name>
    <dbReference type="NCBI Taxonomy" id="2022672"/>
    <lineage>
        <taxon>Eukaryota</taxon>
        <taxon>Viridiplantae</taxon>
        <taxon>Streptophyta</taxon>
        <taxon>Embryophyta</taxon>
        <taxon>Tracheophyta</taxon>
        <taxon>Spermatophyta</taxon>
        <taxon>Magnoliopsida</taxon>
        <taxon>Liliopsida</taxon>
        <taxon>Poales</taxon>
        <taxon>Cyperaceae</taxon>
        <taxon>Cyperoideae</taxon>
        <taxon>Rhynchosporeae</taxon>
        <taxon>Rhynchospora</taxon>
    </lineage>
</organism>
<evidence type="ECO:0000256" key="4">
    <source>
        <dbReference type="ARBA" id="ARBA00022679"/>
    </source>
</evidence>
<evidence type="ECO:0000256" key="6">
    <source>
        <dbReference type="SAM" id="Phobius"/>
    </source>
</evidence>